<dbReference type="OrthoDB" id="21330at2759"/>
<dbReference type="InterPro" id="IPR029058">
    <property type="entry name" value="AB_hydrolase_fold"/>
</dbReference>
<dbReference type="Pfam" id="PF00561">
    <property type="entry name" value="Abhydrolase_1"/>
    <property type="match status" value="1"/>
</dbReference>
<evidence type="ECO:0000313" key="3">
    <source>
        <dbReference type="Proteomes" id="UP000636800"/>
    </source>
</evidence>
<dbReference type="AlphaFoldDB" id="A0A835QSN8"/>
<evidence type="ECO:0000259" key="1">
    <source>
        <dbReference type="Pfam" id="PF00561"/>
    </source>
</evidence>
<feature type="domain" description="AB hydrolase-1" evidence="1">
    <location>
        <begin position="223"/>
        <end position="330"/>
    </location>
</feature>
<name>A0A835QSN8_VANPL</name>
<dbReference type="Gene3D" id="3.40.50.1820">
    <property type="entry name" value="alpha/beta hydrolase"/>
    <property type="match status" value="1"/>
</dbReference>
<comment type="caution">
    <text evidence="2">The sequence shown here is derived from an EMBL/GenBank/DDBJ whole genome shotgun (WGS) entry which is preliminary data.</text>
</comment>
<protein>
    <recommendedName>
        <fullName evidence="1">AB hydrolase-1 domain-containing protein</fullName>
    </recommendedName>
</protein>
<evidence type="ECO:0000313" key="2">
    <source>
        <dbReference type="EMBL" id="KAG0473127.1"/>
    </source>
</evidence>
<gene>
    <name evidence="2" type="ORF">HPP92_014984</name>
</gene>
<reference evidence="2 3" key="1">
    <citation type="journal article" date="2020" name="Nat. Food">
        <title>A phased Vanilla planifolia genome enables genetic improvement of flavour and production.</title>
        <authorList>
            <person name="Hasing T."/>
            <person name="Tang H."/>
            <person name="Brym M."/>
            <person name="Khazi F."/>
            <person name="Huang T."/>
            <person name="Chambers A.H."/>
        </authorList>
    </citation>
    <scope>NUCLEOTIDE SEQUENCE [LARGE SCALE GENOMIC DNA]</scope>
    <source>
        <tissue evidence="2">Leaf</tissue>
    </source>
</reference>
<proteinExistence type="predicted"/>
<dbReference type="EMBL" id="JADCNL010000007">
    <property type="protein sequence ID" value="KAG0473127.1"/>
    <property type="molecule type" value="Genomic_DNA"/>
</dbReference>
<dbReference type="SUPFAM" id="SSF53474">
    <property type="entry name" value="alpha/beta-Hydrolases"/>
    <property type="match status" value="1"/>
</dbReference>
<keyword evidence="3" id="KW-1185">Reference proteome</keyword>
<dbReference type="InterPro" id="IPR000073">
    <property type="entry name" value="AB_hydrolase_1"/>
</dbReference>
<dbReference type="Proteomes" id="UP000636800">
    <property type="component" value="Chromosome 7"/>
</dbReference>
<accession>A0A835QSN8</accession>
<sequence>MILILIFAEELALYGLIVGIPYHIVQASSELTRPLRMHLSWLPSTVTRCHPIYRKREMGRLSEAGRALNAAVSFIVFTFLELLDAFLCVVYKLVDFAVEREWKPCYCSSPFAASSVELVAGGGNEGIVLRLCEDSKKLHVDAISATLHRRPSLLSSILSLHRLRLRWTPVRKTPGVAICQKKRRETTRWSDCDCKTCTGWTAGDGLLHVRTGGKVEGGEAEDVVFIHGFISSSAFWTETVFREISEEARSSYRLLAVDLLGFGQSPKPEGSLYTVREHVELIECSVLKRHGVRRFHLVAHSLGSILALALAARHPDDILSVTLLSPPYFPGDEGAMRYLAPRKVWPPMAFAASMACWYEHVSRTICLIICRQHRLWNFLIWVITFNRIRTYLIEAFMCHTHDAAWHTLHNVICGNSERVERDLEVVKKNIKCHVNIIHGQQDDLIPVECSYALQSKLPRARLNVVEGKDHITVVTGQQKTFVAELEKIWKEVNN</sequence>
<dbReference type="PANTHER" id="PTHR43689">
    <property type="entry name" value="HYDROLASE"/>
    <property type="match status" value="1"/>
</dbReference>
<dbReference type="PANTHER" id="PTHR43689:SF9">
    <property type="entry name" value="LYSOPHOSPHOLIPASE BODYGUARD 3-RELATED"/>
    <property type="match status" value="1"/>
</dbReference>
<dbReference type="PRINTS" id="PR00111">
    <property type="entry name" value="ABHYDROLASE"/>
</dbReference>
<organism evidence="2 3">
    <name type="scientific">Vanilla planifolia</name>
    <name type="common">Vanilla</name>
    <dbReference type="NCBI Taxonomy" id="51239"/>
    <lineage>
        <taxon>Eukaryota</taxon>
        <taxon>Viridiplantae</taxon>
        <taxon>Streptophyta</taxon>
        <taxon>Embryophyta</taxon>
        <taxon>Tracheophyta</taxon>
        <taxon>Spermatophyta</taxon>
        <taxon>Magnoliopsida</taxon>
        <taxon>Liliopsida</taxon>
        <taxon>Asparagales</taxon>
        <taxon>Orchidaceae</taxon>
        <taxon>Vanilloideae</taxon>
        <taxon>Vanilleae</taxon>
        <taxon>Vanilla</taxon>
    </lineage>
</organism>